<dbReference type="PANTHER" id="PTHR30442:SF0">
    <property type="entry name" value="FE(3+) DICITRATE TRANSPORT PROTEIN FECA"/>
    <property type="match status" value="1"/>
</dbReference>
<dbReference type="InterPro" id="IPR010917">
    <property type="entry name" value="TonB_rcpt_CS"/>
</dbReference>
<dbReference type="RefSeq" id="WP_394832613.1">
    <property type="nucleotide sequence ID" value="NZ_CP089929.1"/>
</dbReference>
<keyword evidence="5 11" id="KW-0732">Signal</keyword>
<dbReference type="Pfam" id="PF00593">
    <property type="entry name" value="TonB_dep_Rec_b-barrel"/>
    <property type="match status" value="1"/>
</dbReference>
<dbReference type="Gene3D" id="2.40.170.20">
    <property type="entry name" value="TonB-dependent receptor, beta-barrel domain"/>
    <property type="match status" value="1"/>
</dbReference>
<keyword evidence="8 9" id="KW-0998">Cell outer membrane</keyword>
<keyword evidence="6 10" id="KW-0798">TonB box</keyword>
<protein>
    <submittedName>
        <fullName evidence="14">TonB-dependent receptor</fullName>
    </submittedName>
</protein>
<name>A0ABZ2KWX3_9BACT</name>
<evidence type="ECO:0000256" key="10">
    <source>
        <dbReference type="RuleBase" id="RU003357"/>
    </source>
</evidence>
<evidence type="ECO:0000256" key="11">
    <source>
        <dbReference type="SAM" id="SignalP"/>
    </source>
</evidence>
<evidence type="ECO:0000256" key="1">
    <source>
        <dbReference type="ARBA" id="ARBA00004571"/>
    </source>
</evidence>
<dbReference type="Gene3D" id="2.170.130.10">
    <property type="entry name" value="TonB-dependent receptor, plug domain"/>
    <property type="match status" value="1"/>
</dbReference>
<evidence type="ECO:0000259" key="13">
    <source>
        <dbReference type="Pfam" id="PF07715"/>
    </source>
</evidence>
<keyword evidence="4 9" id="KW-0812">Transmembrane</keyword>
<keyword evidence="2 9" id="KW-0813">Transport</keyword>
<keyword evidence="15" id="KW-1185">Reference proteome</keyword>
<dbReference type="InterPro" id="IPR037066">
    <property type="entry name" value="Plug_dom_sf"/>
</dbReference>
<dbReference type="PROSITE" id="PS01156">
    <property type="entry name" value="TONB_DEPENDENT_REC_2"/>
    <property type="match status" value="1"/>
</dbReference>
<evidence type="ECO:0000256" key="3">
    <source>
        <dbReference type="ARBA" id="ARBA00022452"/>
    </source>
</evidence>
<evidence type="ECO:0000256" key="9">
    <source>
        <dbReference type="PROSITE-ProRule" id="PRU01360"/>
    </source>
</evidence>
<feature type="chain" id="PRO_5047432162" evidence="11">
    <location>
        <begin position="25"/>
        <end position="728"/>
    </location>
</feature>
<comment type="similarity">
    <text evidence="9 10">Belongs to the TonB-dependent receptor family.</text>
</comment>
<keyword evidence="7 9" id="KW-0472">Membrane</keyword>
<dbReference type="EMBL" id="CP089983">
    <property type="protein sequence ID" value="WXB02987.1"/>
    <property type="molecule type" value="Genomic_DNA"/>
</dbReference>
<dbReference type="InterPro" id="IPR012910">
    <property type="entry name" value="Plug_dom"/>
</dbReference>
<evidence type="ECO:0000256" key="2">
    <source>
        <dbReference type="ARBA" id="ARBA00022448"/>
    </source>
</evidence>
<dbReference type="Proteomes" id="UP001374803">
    <property type="component" value="Chromosome"/>
</dbReference>
<gene>
    <name evidence="14" type="ORF">LVJ94_39525</name>
</gene>
<evidence type="ECO:0000313" key="15">
    <source>
        <dbReference type="Proteomes" id="UP001374803"/>
    </source>
</evidence>
<accession>A0ABZ2KWX3</accession>
<evidence type="ECO:0000256" key="7">
    <source>
        <dbReference type="ARBA" id="ARBA00023136"/>
    </source>
</evidence>
<evidence type="ECO:0000313" key="14">
    <source>
        <dbReference type="EMBL" id="WXB02987.1"/>
    </source>
</evidence>
<reference evidence="14" key="1">
    <citation type="submission" date="2021-12" db="EMBL/GenBank/DDBJ databases">
        <title>Discovery of the Pendulisporaceae a myxobacterial family with distinct sporulation behavior and unique specialized metabolism.</title>
        <authorList>
            <person name="Garcia R."/>
            <person name="Popoff A."/>
            <person name="Bader C.D."/>
            <person name="Loehr J."/>
            <person name="Walesch S."/>
            <person name="Walt C."/>
            <person name="Boldt J."/>
            <person name="Bunk B."/>
            <person name="Haeckl F.J.F.P.J."/>
            <person name="Gunesch A.P."/>
            <person name="Birkelbach J."/>
            <person name="Nuebel U."/>
            <person name="Pietschmann T."/>
            <person name="Bach T."/>
            <person name="Mueller R."/>
        </authorList>
    </citation>
    <scope>NUCLEOTIDE SEQUENCE</scope>
    <source>
        <strain evidence="14">MSr11367</strain>
    </source>
</reference>
<feature type="domain" description="TonB-dependent receptor plug" evidence="13">
    <location>
        <begin position="46"/>
        <end position="155"/>
    </location>
</feature>
<keyword evidence="3 9" id="KW-1134">Transmembrane beta strand</keyword>
<keyword evidence="14" id="KW-0675">Receptor</keyword>
<dbReference type="InterPro" id="IPR000531">
    <property type="entry name" value="Beta-barrel_TonB"/>
</dbReference>
<sequence length="728" mass="79569">MLHRAPRFLVPFVVSLLAPGAARAQDAPAEKPAQPQEVSVAGTRVARTAGSAHVIKEKRLEVFRYDDPTAVVAQVPGVYSRGEDGFGLRPNIGLRGVNPDRSKKVALMEDGIPFAPAPYSASAAYFFPLMARMVAVRVIKGPAAISYGPQTVGGAIDFITRAIPQTTSGAIDASAGEYGYGKLHGYVGSGNEKVGFLLEGVHLRNSGFKDLPNGADTGFARNEWMFKGYYVLDPSAAIRNELRLKVSYSDEVSNETYLGLSDRDFRKDPFRRYAASSLDRMQWHRTGISLAHVFTPSRDVSLTTTVYRHDLARTWRKVNGFRGADLFDVLTDPTNPRNAVYDAVLNGADGGSANENILIGPNQRDFVSQGVEMRVKYDPKTGPVSHRIEYGVRLHQDRVERRHSQDAFAMSGGTLVPVPQPTVVTAFNEASSEALAIHATDAITWKQLTVTPGLRVEAIRGTFIDRATHQTTRGLTQVLLPGAGAFYSILPPLGVLAGVHRGFSPPPPGSPSDVRAESSVNYEAGARFVKGAARAELIGFYNDYSNLTDVCTLSSGCVEQNLDRQFDAGRARIYGLEAFAEHEIPVVSDIKLPVRASYTLTRSEFLRTFGSEDPIFGAVTRDDEMPYVPRHQLNASVGVDTKRFSGAISMNYVAKMREKAGRAALDNVLHTDALLVFDASATFRLFENISIYANVRNIFDEHAIVSRRPFGARPNAPRWIQVGIKATF</sequence>
<proteinExistence type="inferred from homology"/>
<organism evidence="14 15">
    <name type="scientific">Pendulispora rubella</name>
    <dbReference type="NCBI Taxonomy" id="2741070"/>
    <lineage>
        <taxon>Bacteria</taxon>
        <taxon>Pseudomonadati</taxon>
        <taxon>Myxococcota</taxon>
        <taxon>Myxococcia</taxon>
        <taxon>Myxococcales</taxon>
        <taxon>Sorangiineae</taxon>
        <taxon>Pendulisporaceae</taxon>
        <taxon>Pendulispora</taxon>
    </lineage>
</organism>
<dbReference type="InterPro" id="IPR039426">
    <property type="entry name" value="TonB-dep_rcpt-like"/>
</dbReference>
<comment type="subcellular location">
    <subcellularLocation>
        <location evidence="1 9">Cell outer membrane</location>
        <topology evidence="1 9">Multi-pass membrane protein</topology>
    </subcellularLocation>
</comment>
<evidence type="ECO:0000259" key="12">
    <source>
        <dbReference type="Pfam" id="PF00593"/>
    </source>
</evidence>
<dbReference type="InterPro" id="IPR036942">
    <property type="entry name" value="Beta-barrel_TonB_sf"/>
</dbReference>
<dbReference type="PANTHER" id="PTHR30442">
    <property type="entry name" value="IRON III DICITRATE TRANSPORT PROTEIN FECA"/>
    <property type="match status" value="1"/>
</dbReference>
<evidence type="ECO:0000256" key="4">
    <source>
        <dbReference type="ARBA" id="ARBA00022692"/>
    </source>
</evidence>
<dbReference type="Pfam" id="PF07715">
    <property type="entry name" value="Plug"/>
    <property type="match status" value="1"/>
</dbReference>
<evidence type="ECO:0000256" key="8">
    <source>
        <dbReference type="ARBA" id="ARBA00023237"/>
    </source>
</evidence>
<dbReference type="PROSITE" id="PS52016">
    <property type="entry name" value="TONB_DEPENDENT_REC_3"/>
    <property type="match status" value="1"/>
</dbReference>
<evidence type="ECO:0000256" key="6">
    <source>
        <dbReference type="ARBA" id="ARBA00023077"/>
    </source>
</evidence>
<evidence type="ECO:0000256" key="5">
    <source>
        <dbReference type="ARBA" id="ARBA00022729"/>
    </source>
</evidence>
<dbReference type="SUPFAM" id="SSF56935">
    <property type="entry name" value="Porins"/>
    <property type="match status" value="1"/>
</dbReference>
<feature type="domain" description="TonB-dependent receptor-like beta-barrel" evidence="12">
    <location>
        <begin position="274"/>
        <end position="698"/>
    </location>
</feature>
<feature type="signal peptide" evidence="11">
    <location>
        <begin position="1"/>
        <end position="24"/>
    </location>
</feature>